<dbReference type="SMART" id="SM00797">
    <property type="entry name" value="AHS2"/>
    <property type="match status" value="1"/>
</dbReference>
<dbReference type="Proteomes" id="UP001595868">
    <property type="component" value="Unassembled WGS sequence"/>
</dbReference>
<proteinExistence type="predicted"/>
<dbReference type="EMBL" id="JBHSBN010000008">
    <property type="protein sequence ID" value="MFC4107097.1"/>
    <property type="molecule type" value="Genomic_DNA"/>
</dbReference>
<organism evidence="5 6">
    <name type="scientific">Micromonospora zhanjiangensis</name>
    <dbReference type="NCBI Taxonomy" id="1522057"/>
    <lineage>
        <taxon>Bacteria</taxon>
        <taxon>Bacillati</taxon>
        <taxon>Actinomycetota</taxon>
        <taxon>Actinomycetes</taxon>
        <taxon>Micromonosporales</taxon>
        <taxon>Micromonosporaceae</taxon>
        <taxon>Micromonospora</taxon>
    </lineage>
</organism>
<gene>
    <name evidence="5" type="ORF">ACFOX0_14320</name>
</gene>
<dbReference type="RefSeq" id="WP_377545647.1">
    <property type="nucleotide sequence ID" value="NZ_JBHSBN010000008.1"/>
</dbReference>
<evidence type="ECO:0000256" key="1">
    <source>
        <dbReference type="ARBA" id="ARBA00022741"/>
    </source>
</evidence>
<evidence type="ECO:0000259" key="4">
    <source>
        <dbReference type="SMART" id="SM00797"/>
    </source>
</evidence>
<reference evidence="6" key="1">
    <citation type="journal article" date="2019" name="Int. J. Syst. Evol. Microbiol.">
        <title>The Global Catalogue of Microorganisms (GCM) 10K type strain sequencing project: providing services to taxonomists for standard genome sequencing and annotation.</title>
        <authorList>
            <consortium name="The Broad Institute Genomics Platform"/>
            <consortium name="The Broad Institute Genome Sequencing Center for Infectious Disease"/>
            <person name="Wu L."/>
            <person name="Ma J."/>
        </authorList>
    </citation>
    <scope>NUCLEOTIDE SEQUENCE [LARGE SCALE GENOMIC DNA]</scope>
    <source>
        <strain evidence="6">2902at01</strain>
    </source>
</reference>
<evidence type="ECO:0000313" key="6">
    <source>
        <dbReference type="Proteomes" id="UP001595868"/>
    </source>
</evidence>
<dbReference type="SUPFAM" id="SSF50891">
    <property type="entry name" value="Cyclophilin-like"/>
    <property type="match status" value="1"/>
</dbReference>
<name>A0ABV8KLY1_9ACTN</name>
<dbReference type="NCBIfam" id="TIGR00724">
    <property type="entry name" value="urea_amlyse_rel"/>
    <property type="match status" value="1"/>
</dbReference>
<dbReference type="Gene3D" id="2.40.100.10">
    <property type="entry name" value="Cyclophilin-like"/>
    <property type="match status" value="1"/>
</dbReference>
<dbReference type="InterPro" id="IPR052708">
    <property type="entry name" value="PxpC"/>
</dbReference>
<comment type="caution">
    <text evidence="5">The sequence shown here is derived from an EMBL/GenBank/DDBJ whole genome shotgun (WGS) entry which is preliminary data.</text>
</comment>
<evidence type="ECO:0000256" key="2">
    <source>
        <dbReference type="ARBA" id="ARBA00022801"/>
    </source>
</evidence>
<evidence type="ECO:0000256" key="3">
    <source>
        <dbReference type="ARBA" id="ARBA00022840"/>
    </source>
</evidence>
<feature type="domain" description="Carboxyltransferase" evidence="4">
    <location>
        <begin position="27"/>
        <end position="289"/>
    </location>
</feature>
<keyword evidence="6" id="KW-1185">Reference proteome</keyword>
<keyword evidence="2" id="KW-0378">Hydrolase</keyword>
<protein>
    <submittedName>
        <fullName evidence="5">Biotin-dependent carboxyltransferase family protein</fullName>
    </submittedName>
</protein>
<keyword evidence="3" id="KW-0067">ATP-binding</keyword>
<dbReference type="InterPro" id="IPR003778">
    <property type="entry name" value="CT_A_B"/>
</dbReference>
<evidence type="ECO:0000313" key="5">
    <source>
        <dbReference type="EMBL" id="MFC4107097.1"/>
    </source>
</evidence>
<dbReference type="InterPro" id="IPR029000">
    <property type="entry name" value="Cyclophilin-like_dom_sf"/>
</dbReference>
<accession>A0ABV8KLY1</accession>
<dbReference type="Pfam" id="PF02626">
    <property type="entry name" value="CT_A_B"/>
    <property type="match status" value="1"/>
</dbReference>
<dbReference type="PANTHER" id="PTHR43309:SF3">
    <property type="entry name" value="5-OXOPROLINASE SUBUNIT C"/>
    <property type="match status" value="1"/>
</dbReference>
<dbReference type="PANTHER" id="PTHR43309">
    <property type="entry name" value="5-OXOPROLINASE SUBUNIT C"/>
    <property type="match status" value="1"/>
</dbReference>
<sequence>MNRAALVVVRPGPLSTVQDLGRPGLAHLAVPRSGAADPDSLRLANRLVGNPEDAAGVETTLLGADLRLTAGRWVAVTGAPAAVRVDGRPAGLDRPQWVPAGATLTVGPAERGVRGYLAVAGGIDVPPVLGSRSTDLLSGIGPAPLAAGQRLPVGPVRAMPAPVDVAPRPAIPDPLRLRLYRGPRDDWFGDRALRAMSGADYRVTAESNRIGVRLAGPAVPGTRTGQLPSEGMARGSVQIPPGGQPLVFLADAPTTGGYPVVGAVHPDDMWLVAQARPGYRVRFRWITRA</sequence>
<keyword evidence="1" id="KW-0547">Nucleotide-binding</keyword>